<organism evidence="1 3">
    <name type="scientific">Holdemania massiliensis</name>
    <dbReference type="NCBI Taxonomy" id="1468449"/>
    <lineage>
        <taxon>Bacteria</taxon>
        <taxon>Bacillati</taxon>
        <taxon>Bacillota</taxon>
        <taxon>Erysipelotrichia</taxon>
        <taxon>Erysipelotrichales</taxon>
        <taxon>Erysipelotrichaceae</taxon>
        <taxon>Holdemania</taxon>
    </lineage>
</organism>
<evidence type="ECO:0000313" key="3">
    <source>
        <dbReference type="Proteomes" id="UP000433575"/>
    </source>
</evidence>
<dbReference type="RefSeq" id="WP_154237577.1">
    <property type="nucleotide sequence ID" value="NZ_CALJPI010000060.1"/>
</dbReference>
<dbReference type="EMBL" id="WKPJ01000001">
    <property type="protein sequence ID" value="MSA87915.1"/>
    <property type="molecule type" value="Genomic_DNA"/>
</dbReference>
<evidence type="ECO:0000313" key="4">
    <source>
        <dbReference type="Proteomes" id="UP000480929"/>
    </source>
</evidence>
<evidence type="ECO:0000313" key="1">
    <source>
        <dbReference type="EMBL" id="MSA87915.1"/>
    </source>
</evidence>
<dbReference type="AlphaFoldDB" id="A0A6N7S2P9"/>
<dbReference type="Proteomes" id="UP000433575">
    <property type="component" value="Unassembled WGS sequence"/>
</dbReference>
<reference evidence="3 4" key="1">
    <citation type="journal article" date="2019" name="Nat. Med.">
        <title>A library of human gut bacterial isolates paired with longitudinal multiomics data enables mechanistic microbiome research.</title>
        <authorList>
            <person name="Poyet M."/>
            <person name="Groussin M."/>
            <person name="Gibbons S.M."/>
            <person name="Avila-Pacheco J."/>
            <person name="Jiang X."/>
            <person name="Kearney S.M."/>
            <person name="Perrotta A.R."/>
            <person name="Berdy B."/>
            <person name="Zhao S."/>
            <person name="Lieberman T.D."/>
            <person name="Swanson P.K."/>
            <person name="Smith M."/>
            <person name="Roesemann S."/>
            <person name="Alexander J.E."/>
            <person name="Rich S.A."/>
            <person name="Livny J."/>
            <person name="Vlamakis H."/>
            <person name="Clish C."/>
            <person name="Bullock K."/>
            <person name="Deik A."/>
            <person name="Scott J."/>
            <person name="Pierce K.A."/>
            <person name="Xavier R.J."/>
            <person name="Alm E.J."/>
        </authorList>
    </citation>
    <scope>NUCLEOTIDE SEQUENCE [LARGE SCALE GENOMIC DNA]</scope>
    <source>
        <strain evidence="1 3">BIOML-A4</strain>
        <strain evidence="2 4">BIOML-A5</strain>
    </source>
</reference>
<evidence type="ECO:0000313" key="2">
    <source>
        <dbReference type="EMBL" id="MSC31711.1"/>
    </source>
</evidence>
<keyword evidence="4" id="KW-1185">Reference proteome</keyword>
<comment type="caution">
    <text evidence="1">The sequence shown here is derived from an EMBL/GenBank/DDBJ whole genome shotgun (WGS) entry which is preliminary data.</text>
</comment>
<accession>A0A6N7S2P9</accession>
<gene>
    <name evidence="2" type="ORF">GKD88_01045</name>
    <name evidence="1" type="ORF">GKE08_01035</name>
</gene>
<proteinExistence type="predicted"/>
<dbReference type="EMBL" id="WKPI01000001">
    <property type="protein sequence ID" value="MSC31711.1"/>
    <property type="molecule type" value="Genomic_DNA"/>
</dbReference>
<name>A0A6N7S2P9_9FIRM</name>
<protein>
    <submittedName>
        <fullName evidence="1">WYL domain-containing protein</fullName>
    </submittedName>
</protein>
<sequence length="303" mass="35432">MLFNELYSAYYNTVAALLKQAMDHPLSDSELSEIIHQHAFEESELYIRPALKDQRWQLIQTEGTTCLKKIPSMPLTTLQKQWLKAIGMDVRMRLFTEDTFDFPDVEPLFMPDDILIFDQYSDGDDYQSETYINNFRILLQAIRTHTPLSIVQENKHGQKLTVLIQPDYLEYSQKDDKFRLIGAGSYLGNTINLARIISCQPIKENPPTDLRKRNPLKLRSVIFELVDQRNALERVLMHFAHFKKRVQKIDVNHYEATLFYDKEDETEIVIRILSFGPLLKVKAPVHFVNLIKQRLIDQRSCGI</sequence>
<dbReference type="OrthoDB" id="9815009at2"/>
<dbReference type="Proteomes" id="UP000480929">
    <property type="component" value="Unassembled WGS sequence"/>
</dbReference>